<feature type="transmembrane region" description="Helical" evidence="4">
    <location>
        <begin position="212"/>
        <end position="234"/>
    </location>
</feature>
<name>G5GNL1_9FIRM</name>
<reference evidence="6 7" key="1">
    <citation type="submission" date="2011-08" db="EMBL/GenBank/DDBJ databases">
        <title>The Genome Sequence of Selenomonas infelix ATCC 43532.</title>
        <authorList>
            <consortium name="The Broad Institute Genome Sequencing Platform"/>
            <person name="Earl A."/>
            <person name="Ward D."/>
            <person name="Feldgarden M."/>
            <person name="Gevers D."/>
            <person name="Izard J."/>
            <person name="Blanton J.M."/>
            <person name="Baranova O.V."/>
            <person name="Dewhirst F.E."/>
            <person name="Young S.K."/>
            <person name="Zeng Q."/>
            <person name="Gargeya S."/>
            <person name="Fitzgerald M."/>
            <person name="Haas B."/>
            <person name="Abouelleil A."/>
            <person name="Alvarado L."/>
            <person name="Arachchi H.M."/>
            <person name="Berlin A."/>
            <person name="Brown A."/>
            <person name="Chapman S.B."/>
            <person name="Chen Z."/>
            <person name="Dunbar C."/>
            <person name="Freedman E."/>
            <person name="Gearin G."/>
            <person name="Gellesch M."/>
            <person name="Goldberg J."/>
            <person name="Griggs A."/>
            <person name="Gujja S."/>
            <person name="Heiman D."/>
            <person name="Howarth C."/>
            <person name="Larson L."/>
            <person name="Lui A."/>
            <person name="MacDonald P.J.P."/>
            <person name="Montmayeur A."/>
            <person name="Murphy C."/>
            <person name="Neiman D."/>
            <person name="Pearson M."/>
            <person name="Priest M."/>
            <person name="Roberts A."/>
            <person name="Saif S."/>
            <person name="Shea T."/>
            <person name="Shenoy N."/>
            <person name="Sisk P."/>
            <person name="Stolte C."/>
            <person name="Sykes S."/>
            <person name="Wortman J."/>
            <person name="Nusbaum C."/>
            <person name="Birren B."/>
        </authorList>
    </citation>
    <scope>NUCLEOTIDE SEQUENCE [LARGE SCALE GENOMIC DNA]</scope>
    <source>
        <strain evidence="6 7">ATCC 43532</strain>
    </source>
</reference>
<dbReference type="SUPFAM" id="SSF52540">
    <property type="entry name" value="P-loop containing nucleoside triphosphate hydrolases"/>
    <property type="match status" value="1"/>
</dbReference>
<dbReference type="InterPro" id="IPR027417">
    <property type="entry name" value="P-loop_NTPase"/>
</dbReference>
<keyword evidence="3" id="KW-0238">DNA-binding</keyword>
<dbReference type="InterPro" id="IPR000432">
    <property type="entry name" value="DNA_mismatch_repair_MutS_C"/>
</dbReference>
<keyword evidence="2" id="KW-0067">ATP-binding</keyword>
<evidence type="ECO:0000256" key="2">
    <source>
        <dbReference type="ARBA" id="ARBA00022840"/>
    </source>
</evidence>
<feature type="domain" description="DNA mismatch repair proteins mutS family" evidence="5">
    <location>
        <begin position="422"/>
        <end position="598"/>
    </location>
</feature>
<dbReference type="EMBL" id="ACZM01000007">
    <property type="protein sequence ID" value="EHG21548.1"/>
    <property type="molecule type" value="Genomic_DNA"/>
</dbReference>
<keyword evidence="4" id="KW-1133">Transmembrane helix</keyword>
<dbReference type="SMART" id="SM00534">
    <property type="entry name" value="MUTSac"/>
    <property type="match status" value="1"/>
</dbReference>
<accession>G5GNL1</accession>
<dbReference type="PANTHER" id="PTHR11361">
    <property type="entry name" value="DNA MISMATCH REPAIR PROTEIN MUTS FAMILY MEMBER"/>
    <property type="match status" value="1"/>
</dbReference>
<keyword evidence="4" id="KW-0472">Membrane</keyword>
<dbReference type="GO" id="GO:0006298">
    <property type="term" value="P:mismatch repair"/>
    <property type="evidence" value="ECO:0007669"/>
    <property type="project" value="InterPro"/>
</dbReference>
<dbReference type="Gene3D" id="1.10.1420.10">
    <property type="match status" value="1"/>
</dbReference>
<keyword evidence="7" id="KW-1185">Reference proteome</keyword>
<feature type="transmembrane region" description="Helical" evidence="4">
    <location>
        <begin position="328"/>
        <end position="348"/>
    </location>
</feature>
<keyword evidence="4" id="KW-0812">Transmembrane</keyword>
<protein>
    <recommendedName>
        <fullName evidence="5">DNA mismatch repair proteins mutS family domain-containing protein</fullName>
    </recommendedName>
</protein>
<dbReference type="RefSeq" id="WP_006692415.1">
    <property type="nucleotide sequence ID" value="NZ_JH376798.1"/>
</dbReference>
<dbReference type="OrthoDB" id="9802448at2"/>
<evidence type="ECO:0000259" key="5">
    <source>
        <dbReference type="SMART" id="SM00534"/>
    </source>
</evidence>
<comment type="caution">
    <text evidence="6">The sequence shown here is derived from an EMBL/GenBank/DDBJ whole genome shotgun (WGS) entry which is preliminary data.</text>
</comment>
<dbReference type="GO" id="GO:0005829">
    <property type="term" value="C:cytosol"/>
    <property type="evidence" value="ECO:0007669"/>
    <property type="project" value="TreeGrafter"/>
</dbReference>
<dbReference type="GO" id="GO:0030983">
    <property type="term" value="F:mismatched DNA binding"/>
    <property type="evidence" value="ECO:0007669"/>
    <property type="project" value="InterPro"/>
</dbReference>
<dbReference type="InterPro" id="IPR045076">
    <property type="entry name" value="MutS"/>
</dbReference>
<dbReference type="Gene3D" id="3.40.50.300">
    <property type="entry name" value="P-loop containing nucleotide triphosphate hydrolases"/>
    <property type="match status" value="1"/>
</dbReference>
<sequence length="599" mass="66727">MIRSFALKKQFYENVRENTIALERSQNKQRTRYILARTVVFPVMLVVLIHGYDMGSAAELMLGGFLLLLFMVLVARHRKLERLRLLTKAYLAVTAGYLMRFSGEWKSLPEDGAVYGKEKRPPDRDLHIFGTASLYQYLCAARTQAGRERLAAALTATPRDLERTRRRQAAVAELLAHPLLCIELEARGARLPDGHDTRALAKELAQPLRGSLKTISCIGIVFANAFVLSFLWAAFAGGSWAPPLVLFMFNLTVAMAFYTRTQRELAPLGHLARELRLYGRIFYALERAPLRGEAFAAVLAPLFAPVRARQAQSRLTTLAQCAAMRRNFVFFMLANGVLLWDLHCMAYFSHWRMQAGAAAAGWLKVWAEVEVLLSLARIGHTREVHCFPQFIEGDAPRLDVEGAMPLVIAEETATPNDAHRAAGTLVITGSNMSGKTTYMRTLGSNAVLAYSGAPVCAKAFALTPMAVYTSIQISDDLAGGISTFYAELLRIKKMMTYSKRGKPMLILIDEIFRGTNSADRIVGAREAIRRLTLPHAITIVTTHDFELCDLACAGVPVENAHFEEHYEGDKILFDFKIRAGRCRTTNAQYLLRMAGIMGE</sequence>
<feature type="transmembrane region" description="Helical" evidence="4">
    <location>
        <begin position="34"/>
        <end position="52"/>
    </location>
</feature>
<organism evidence="6 7">
    <name type="scientific">Selenomonas infelix ATCC 43532</name>
    <dbReference type="NCBI Taxonomy" id="679201"/>
    <lineage>
        <taxon>Bacteria</taxon>
        <taxon>Bacillati</taxon>
        <taxon>Bacillota</taxon>
        <taxon>Negativicutes</taxon>
        <taxon>Selenomonadales</taxon>
        <taxon>Selenomonadaceae</taxon>
        <taxon>Selenomonas</taxon>
    </lineage>
</organism>
<dbReference type="GO" id="GO:0005524">
    <property type="term" value="F:ATP binding"/>
    <property type="evidence" value="ECO:0007669"/>
    <property type="project" value="UniProtKB-KW"/>
</dbReference>
<feature type="transmembrane region" description="Helical" evidence="4">
    <location>
        <begin position="58"/>
        <end position="75"/>
    </location>
</feature>
<dbReference type="HOGENOM" id="CLU_030717_0_0_9"/>
<dbReference type="PANTHER" id="PTHR11361:SF99">
    <property type="entry name" value="DNA MISMATCH REPAIR PROTEIN"/>
    <property type="match status" value="1"/>
</dbReference>
<feature type="transmembrane region" description="Helical" evidence="4">
    <location>
        <begin position="240"/>
        <end position="258"/>
    </location>
</feature>
<dbReference type="eggNOG" id="COG0249">
    <property type="taxonomic scope" value="Bacteria"/>
</dbReference>
<proteinExistence type="predicted"/>
<evidence type="ECO:0000256" key="4">
    <source>
        <dbReference type="SAM" id="Phobius"/>
    </source>
</evidence>
<dbReference type="Pfam" id="PF00488">
    <property type="entry name" value="MutS_V"/>
    <property type="match status" value="1"/>
</dbReference>
<evidence type="ECO:0000313" key="6">
    <source>
        <dbReference type="EMBL" id="EHG21548.1"/>
    </source>
</evidence>
<dbReference type="SUPFAM" id="SSF48334">
    <property type="entry name" value="DNA repair protein MutS, domain III"/>
    <property type="match status" value="1"/>
</dbReference>
<dbReference type="PATRIC" id="fig|679201.3.peg.975"/>
<evidence type="ECO:0000313" key="7">
    <source>
        <dbReference type="Proteomes" id="UP000004129"/>
    </source>
</evidence>
<dbReference type="GO" id="GO:0140664">
    <property type="term" value="F:ATP-dependent DNA damage sensor activity"/>
    <property type="evidence" value="ECO:0007669"/>
    <property type="project" value="InterPro"/>
</dbReference>
<dbReference type="STRING" id="679201.HMPREF9334_00965"/>
<evidence type="ECO:0000256" key="3">
    <source>
        <dbReference type="ARBA" id="ARBA00023125"/>
    </source>
</evidence>
<dbReference type="Proteomes" id="UP000004129">
    <property type="component" value="Unassembled WGS sequence"/>
</dbReference>
<gene>
    <name evidence="6" type="ORF">HMPREF9334_00965</name>
</gene>
<dbReference type="AlphaFoldDB" id="G5GNL1"/>
<keyword evidence="1" id="KW-0547">Nucleotide-binding</keyword>
<dbReference type="InterPro" id="IPR036187">
    <property type="entry name" value="DNA_mismatch_repair_MutS_sf"/>
</dbReference>
<evidence type="ECO:0000256" key="1">
    <source>
        <dbReference type="ARBA" id="ARBA00022741"/>
    </source>
</evidence>